<dbReference type="InterPro" id="IPR050569">
    <property type="entry name" value="TAAR"/>
</dbReference>
<evidence type="ECO:0000259" key="11">
    <source>
        <dbReference type="PROSITE" id="PS50262"/>
    </source>
</evidence>
<evidence type="ECO:0000256" key="7">
    <source>
        <dbReference type="ARBA" id="ARBA00023170"/>
    </source>
</evidence>
<feature type="compositionally biased region" description="Basic and acidic residues" evidence="9">
    <location>
        <begin position="401"/>
        <end position="410"/>
    </location>
</feature>
<name>A0AAN8QAB5_PATCE</name>
<dbReference type="Pfam" id="PF00001">
    <property type="entry name" value="7tm_1"/>
    <property type="match status" value="1"/>
</dbReference>
<feature type="compositionally biased region" description="Polar residues" evidence="9">
    <location>
        <begin position="414"/>
        <end position="423"/>
    </location>
</feature>
<accession>A0AAN8QAB5</accession>
<evidence type="ECO:0000256" key="5">
    <source>
        <dbReference type="ARBA" id="ARBA00023040"/>
    </source>
</evidence>
<feature type="transmembrane region" description="Helical" evidence="10">
    <location>
        <begin position="607"/>
        <end position="631"/>
    </location>
</feature>
<protein>
    <recommendedName>
        <fullName evidence="11">G-protein coupled receptors family 1 profile domain-containing protein</fullName>
    </recommendedName>
</protein>
<comment type="caution">
    <text evidence="12">The sequence shown here is derived from an EMBL/GenBank/DDBJ whole genome shotgun (WGS) entry which is preliminary data.</text>
</comment>
<keyword evidence="8" id="KW-0807">Transducer</keyword>
<dbReference type="SUPFAM" id="SSF81321">
    <property type="entry name" value="Family A G protein-coupled receptor-like"/>
    <property type="match status" value="1"/>
</dbReference>
<feature type="domain" description="G-protein coupled receptors family 1 profile" evidence="11">
    <location>
        <begin position="55"/>
        <end position="246"/>
    </location>
</feature>
<dbReference type="Proteomes" id="UP001347796">
    <property type="component" value="Unassembled WGS sequence"/>
</dbReference>
<dbReference type="InterPro" id="IPR017452">
    <property type="entry name" value="GPCR_Rhodpsn_7TM"/>
</dbReference>
<dbReference type="PROSITE" id="PS50262">
    <property type="entry name" value="G_PROTEIN_RECEP_F1_2"/>
    <property type="match status" value="1"/>
</dbReference>
<comment type="subcellular location">
    <subcellularLocation>
        <location evidence="1">Cell membrane</location>
        <topology evidence="1">Multi-pass membrane protein</topology>
    </subcellularLocation>
</comment>
<keyword evidence="6 10" id="KW-0472">Membrane</keyword>
<keyword evidence="2" id="KW-1003">Cell membrane</keyword>
<feature type="transmembrane region" description="Helical" evidence="10">
    <location>
        <begin position="117"/>
        <end position="140"/>
    </location>
</feature>
<evidence type="ECO:0000256" key="10">
    <source>
        <dbReference type="SAM" id="Phobius"/>
    </source>
</evidence>
<evidence type="ECO:0000313" key="13">
    <source>
        <dbReference type="Proteomes" id="UP001347796"/>
    </source>
</evidence>
<sequence length="681" mass="77511">MYLKVPPNRFNCNTSIQNPNLCYNLSSATDEIHSASVLNITVVYLSLMCFQGTVGNSILITCVIRQKNLRQMTHILAANSCTIGLLISAVIIPGHIYDILQRETLNEDGYVCTVFGYLNFALTLMTLCNCNAIALNRYFLIVKPHLKVHMNLRKTIKLCVGLLWLIPITLSVTCVPYLGFHIHMLECFVVMETNTYWYIIVAMVTPTVATTIIVFILYFLILHKVVNSKRRVAAFQSKRQTQSFKLKTDLEISKDNPIPIIKTEFVDNNNPTNIFTIMDNNFDKRALLFGWNNTDVSPAHSYVSSDIHSSYIDNSDEHVSPESKINTKIIHSDSKKTQNTTEIKEKNSHFIETSSICVNSSDWSTKNDEIMSSQEQLKATIGSPICEVVLKTKNPNPEDENNFKSHESTKKFHNTSAKTVEQNSSINMKTETAEQNFSTKTVTQNSSKEGVEQNILIDKQTIWCSNVSSFKNELLTSHKPQNKEKNPKPNLVDHLEKFTDFSMPSTSFLCHSNKSSGRISGTSSEICCLGAFQKTLTKLNSHVGFKTYDKETTRICNICFPIQRSEPRLRRSDSTKSCNDNNLKNSSKGINTKQNRRTNMFEREIRLSLYLFLAFLCFSCLYLPLTIVHILDARSSPSPDIWLSFYTLELSFSTITWVLYGILNRDFRTHFIMISKCKKLT</sequence>
<feature type="transmembrane region" description="Helical" evidence="10">
    <location>
        <begin position="76"/>
        <end position="97"/>
    </location>
</feature>
<feature type="compositionally biased region" description="Polar residues" evidence="9">
    <location>
        <begin position="575"/>
        <end position="591"/>
    </location>
</feature>
<keyword evidence="13" id="KW-1185">Reference proteome</keyword>
<evidence type="ECO:0000256" key="9">
    <source>
        <dbReference type="SAM" id="MobiDB-lite"/>
    </source>
</evidence>
<dbReference type="GO" id="GO:0005886">
    <property type="term" value="C:plasma membrane"/>
    <property type="evidence" value="ECO:0007669"/>
    <property type="project" value="UniProtKB-SubCell"/>
</dbReference>
<dbReference type="Gene3D" id="1.20.1070.10">
    <property type="entry name" value="Rhodopsin 7-helix transmembrane proteins"/>
    <property type="match status" value="2"/>
</dbReference>
<dbReference type="EMBL" id="JAZGQO010000006">
    <property type="protein sequence ID" value="KAK6186315.1"/>
    <property type="molecule type" value="Genomic_DNA"/>
</dbReference>
<feature type="region of interest" description="Disordered" evidence="9">
    <location>
        <begin position="570"/>
        <end position="591"/>
    </location>
</feature>
<gene>
    <name evidence="12" type="ORF">SNE40_008375</name>
</gene>
<dbReference type="PANTHER" id="PTHR24249:SF420">
    <property type="entry name" value="G-PROTEIN COUPLED RECEPTORS FAMILY 1 PROFILE DOMAIN-CONTAINING PROTEIN"/>
    <property type="match status" value="1"/>
</dbReference>
<dbReference type="PRINTS" id="PR00237">
    <property type="entry name" value="GPCRRHODOPSN"/>
</dbReference>
<reference evidence="12 13" key="1">
    <citation type="submission" date="2024-01" db="EMBL/GenBank/DDBJ databases">
        <title>The genome of the rayed Mediterranean limpet Patella caerulea (Linnaeus, 1758).</title>
        <authorList>
            <person name="Anh-Thu Weber A."/>
            <person name="Halstead-Nussloch G."/>
        </authorList>
    </citation>
    <scope>NUCLEOTIDE SEQUENCE [LARGE SCALE GENOMIC DNA]</scope>
    <source>
        <strain evidence="12">AATW-2023a</strain>
        <tissue evidence="12">Whole specimen</tissue>
    </source>
</reference>
<feature type="transmembrane region" description="Helical" evidence="10">
    <location>
        <begin position="196"/>
        <end position="221"/>
    </location>
</feature>
<organism evidence="12 13">
    <name type="scientific">Patella caerulea</name>
    <name type="common">Rayed Mediterranean limpet</name>
    <dbReference type="NCBI Taxonomy" id="87958"/>
    <lineage>
        <taxon>Eukaryota</taxon>
        <taxon>Metazoa</taxon>
        <taxon>Spiralia</taxon>
        <taxon>Lophotrochozoa</taxon>
        <taxon>Mollusca</taxon>
        <taxon>Gastropoda</taxon>
        <taxon>Patellogastropoda</taxon>
        <taxon>Patelloidea</taxon>
        <taxon>Patellidae</taxon>
        <taxon>Patella</taxon>
    </lineage>
</organism>
<evidence type="ECO:0000256" key="1">
    <source>
        <dbReference type="ARBA" id="ARBA00004651"/>
    </source>
</evidence>
<feature type="transmembrane region" description="Helical" evidence="10">
    <location>
        <begin position="643"/>
        <end position="663"/>
    </location>
</feature>
<keyword evidence="5" id="KW-0297">G-protein coupled receptor</keyword>
<proteinExistence type="predicted"/>
<keyword evidence="7" id="KW-0675">Receptor</keyword>
<dbReference type="GO" id="GO:0004930">
    <property type="term" value="F:G protein-coupled receptor activity"/>
    <property type="evidence" value="ECO:0007669"/>
    <property type="project" value="UniProtKB-KW"/>
</dbReference>
<dbReference type="PANTHER" id="PTHR24249">
    <property type="entry name" value="HISTAMINE RECEPTOR-RELATED G-PROTEIN COUPLED RECEPTOR"/>
    <property type="match status" value="1"/>
</dbReference>
<evidence type="ECO:0000256" key="3">
    <source>
        <dbReference type="ARBA" id="ARBA00022692"/>
    </source>
</evidence>
<keyword evidence="3 10" id="KW-0812">Transmembrane</keyword>
<feature type="region of interest" description="Disordered" evidence="9">
    <location>
        <begin position="394"/>
        <end position="423"/>
    </location>
</feature>
<evidence type="ECO:0000256" key="8">
    <source>
        <dbReference type="ARBA" id="ARBA00023224"/>
    </source>
</evidence>
<feature type="transmembrane region" description="Helical" evidence="10">
    <location>
        <begin position="161"/>
        <end position="184"/>
    </location>
</feature>
<feature type="transmembrane region" description="Helical" evidence="10">
    <location>
        <begin position="42"/>
        <end position="64"/>
    </location>
</feature>
<evidence type="ECO:0000256" key="6">
    <source>
        <dbReference type="ARBA" id="ARBA00023136"/>
    </source>
</evidence>
<evidence type="ECO:0000256" key="2">
    <source>
        <dbReference type="ARBA" id="ARBA00022475"/>
    </source>
</evidence>
<evidence type="ECO:0000256" key="4">
    <source>
        <dbReference type="ARBA" id="ARBA00022989"/>
    </source>
</evidence>
<dbReference type="CDD" id="cd00637">
    <property type="entry name" value="7tm_classA_rhodopsin-like"/>
    <property type="match status" value="1"/>
</dbReference>
<dbReference type="AlphaFoldDB" id="A0AAN8QAB5"/>
<keyword evidence="4 10" id="KW-1133">Transmembrane helix</keyword>
<dbReference type="InterPro" id="IPR000276">
    <property type="entry name" value="GPCR_Rhodpsn"/>
</dbReference>
<evidence type="ECO:0000313" key="12">
    <source>
        <dbReference type="EMBL" id="KAK6186315.1"/>
    </source>
</evidence>